<protein>
    <submittedName>
        <fullName evidence="2">Uncharacterized protein</fullName>
    </submittedName>
</protein>
<feature type="chain" id="PRO_5045447318" evidence="1">
    <location>
        <begin position="21"/>
        <end position="137"/>
    </location>
</feature>
<proteinExistence type="predicted"/>
<keyword evidence="1" id="KW-0732">Signal</keyword>
<organism evidence="2 3">
    <name type="scientific">Pedobacter punctiformis</name>
    <dbReference type="NCBI Taxonomy" id="3004097"/>
    <lineage>
        <taxon>Bacteria</taxon>
        <taxon>Pseudomonadati</taxon>
        <taxon>Bacteroidota</taxon>
        <taxon>Sphingobacteriia</taxon>
        <taxon>Sphingobacteriales</taxon>
        <taxon>Sphingobacteriaceae</taxon>
        <taxon>Pedobacter</taxon>
    </lineage>
</organism>
<dbReference type="Proteomes" id="UP001144347">
    <property type="component" value="Unassembled WGS sequence"/>
</dbReference>
<accession>A0ABT4LB55</accession>
<reference evidence="2" key="1">
    <citation type="submission" date="2022-12" db="EMBL/GenBank/DDBJ databases">
        <title>Genome sequence of HCMS5-2.</title>
        <authorList>
            <person name="Woo H."/>
        </authorList>
    </citation>
    <scope>NUCLEOTIDE SEQUENCE</scope>
    <source>
        <strain evidence="2">HCMS5-2</strain>
    </source>
</reference>
<sequence>MKKRFFIIFVLFFNSLFVLAQRDELPQNLRKIYEGQWIIRRKHYINTIEIKFEKGKNYATLIDIGTGEAPPIELQANIKNNILIIPARLHKNDYIEMEVKNQKLIFRTQPAIWSGAGKSLPPDRKNLIITTFKRVKK</sequence>
<name>A0ABT4LB55_9SPHI</name>
<dbReference type="EMBL" id="JAPWGM010000005">
    <property type="protein sequence ID" value="MCZ4245134.1"/>
    <property type="molecule type" value="Genomic_DNA"/>
</dbReference>
<evidence type="ECO:0000313" key="2">
    <source>
        <dbReference type="EMBL" id="MCZ4245134.1"/>
    </source>
</evidence>
<comment type="caution">
    <text evidence="2">The sequence shown here is derived from an EMBL/GenBank/DDBJ whole genome shotgun (WGS) entry which is preliminary data.</text>
</comment>
<evidence type="ECO:0000313" key="3">
    <source>
        <dbReference type="Proteomes" id="UP001144347"/>
    </source>
</evidence>
<feature type="signal peptide" evidence="1">
    <location>
        <begin position="1"/>
        <end position="20"/>
    </location>
</feature>
<keyword evidence="3" id="KW-1185">Reference proteome</keyword>
<gene>
    <name evidence="2" type="ORF">O0955_14065</name>
</gene>
<evidence type="ECO:0000256" key="1">
    <source>
        <dbReference type="SAM" id="SignalP"/>
    </source>
</evidence>
<dbReference type="RefSeq" id="WP_269428191.1">
    <property type="nucleotide sequence ID" value="NZ_JAPWGM010000005.1"/>
</dbReference>